<evidence type="ECO:0000256" key="1">
    <source>
        <dbReference type="SAM" id="MobiDB-lite"/>
    </source>
</evidence>
<comment type="caution">
    <text evidence="2">The sequence shown here is derived from an EMBL/GenBank/DDBJ whole genome shotgun (WGS) entry which is preliminary data.</text>
</comment>
<gene>
    <name evidence="2" type="ORF">SO694_00060043</name>
</gene>
<protein>
    <recommendedName>
        <fullName evidence="4">NERD domain-containing protein</fullName>
    </recommendedName>
</protein>
<name>A0ABR1FR00_AURAN</name>
<dbReference type="EMBL" id="JBBJCI010000286">
    <property type="protein sequence ID" value="KAK7236151.1"/>
    <property type="molecule type" value="Genomic_DNA"/>
</dbReference>
<reference evidence="2 3" key="1">
    <citation type="submission" date="2024-03" db="EMBL/GenBank/DDBJ databases">
        <title>Aureococcus anophagefferens CCMP1851 and Kratosvirus quantuckense: Draft genome of a second virus-susceptible host strain in the model system.</title>
        <authorList>
            <person name="Chase E."/>
            <person name="Truchon A.R."/>
            <person name="Schepens W."/>
            <person name="Wilhelm S.W."/>
        </authorList>
    </citation>
    <scope>NUCLEOTIDE SEQUENCE [LARGE SCALE GENOMIC DNA]</scope>
    <source>
        <strain evidence="2 3">CCMP1851</strain>
    </source>
</reference>
<feature type="region of interest" description="Disordered" evidence="1">
    <location>
        <begin position="254"/>
        <end position="329"/>
    </location>
</feature>
<evidence type="ECO:0000313" key="3">
    <source>
        <dbReference type="Proteomes" id="UP001363151"/>
    </source>
</evidence>
<evidence type="ECO:0008006" key="4">
    <source>
        <dbReference type="Google" id="ProtNLM"/>
    </source>
</evidence>
<keyword evidence="3" id="KW-1185">Reference proteome</keyword>
<evidence type="ECO:0000313" key="2">
    <source>
        <dbReference type="EMBL" id="KAK7236151.1"/>
    </source>
</evidence>
<sequence length="329" mass="36813">MPTFLRSPLRSALRRTPTKEKRAAPEPAVDAAAELEARAEARARALIDDGWPEERHPTPTSANDWSKLLREATTSSGVVKEVEVEFAGDARGLDICVVEDFHGRQLLVVDRVWPASDARHAVKPTDVLSHVGGLSIFRILESRGWALPEDFAALRSYIRAAPRPLAMTFQGLLGREITALRHARQHELARRALVACRRRARKRLNARRAERDRAASRGLKRTIAARLQAHGIRDEAALADAVDHEKKLVARARACSRKRRARRGRLGDASSARALADARKRLADHATARRRPPAPARWRPAARDDDDDAPGRPVVRRRSSTDFPFYEEL</sequence>
<proteinExistence type="predicted"/>
<dbReference type="Proteomes" id="UP001363151">
    <property type="component" value="Unassembled WGS sequence"/>
</dbReference>
<feature type="compositionally biased region" description="Basic and acidic residues" evidence="1">
    <location>
        <begin position="276"/>
        <end position="287"/>
    </location>
</feature>
<feature type="compositionally biased region" description="Basic residues" evidence="1">
    <location>
        <begin position="254"/>
        <end position="264"/>
    </location>
</feature>
<organism evidence="2 3">
    <name type="scientific">Aureococcus anophagefferens</name>
    <name type="common">Harmful bloom alga</name>
    <dbReference type="NCBI Taxonomy" id="44056"/>
    <lineage>
        <taxon>Eukaryota</taxon>
        <taxon>Sar</taxon>
        <taxon>Stramenopiles</taxon>
        <taxon>Ochrophyta</taxon>
        <taxon>Pelagophyceae</taxon>
        <taxon>Pelagomonadales</taxon>
        <taxon>Pelagomonadaceae</taxon>
        <taxon>Aureococcus</taxon>
    </lineage>
</organism>
<accession>A0ABR1FR00</accession>
<feature type="region of interest" description="Disordered" evidence="1">
    <location>
        <begin position="1"/>
        <end position="27"/>
    </location>
</feature>